<sequence length="219" mass="25525">MYLSKLNHPNIIKLRGCAVGGSSAYSDGKHDGFFIVLDRLDSTLSQKIQEWKQYGHQQQHQQQLIYSNRLIDFRDKLDIAYQIASALEYLHGKDIVYRDLKPDNIGLVIQGSKTTVQLFDFGLCREIPEANPSEDKVFHMSGVGTRRYMSPEVYLGQYYNVKADVYSWSMVFHSMITLQRPFEMYDSKLHKLLVCQEGIRPTIYKEWPQPIQLLLRQGW</sequence>
<reference evidence="2 3" key="1">
    <citation type="submission" date="2016-09" db="EMBL/GenBank/DDBJ databases">
        <title>Extensive genetic diversity and differential bi-allelic expression allows diatom success in the polar Southern Ocean.</title>
        <authorList>
            <consortium name="DOE Joint Genome Institute"/>
            <person name="Mock T."/>
            <person name="Otillar R.P."/>
            <person name="Strauss J."/>
            <person name="Dupont C."/>
            <person name="Frickenhaus S."/>
            <person name="Maumus F."/>
            <person name="Mcmullan M."/>
            <person name="Sanges R."/>
            <person name="Schmutz J."/>
            <person name="Toseland A."/>
            <person name="Valas R."/>
            <person name="Veluchamy A."/>
            <person name="Ward B.J."/>
            <person name="Allen A."/>
            <person name="Barry K."/>
            <person name="Falciatore A."/>
            <person name="Ferrante M."/>
            <person name="Fortunato A.E."/>
            <person name="Gloeckner G."/>
            <person name="Gruber A."/>
            <person name="Hipkin R."/>
            <person name="Janech M."/>
            <person name="Kroth P."/>
            <person name="Leese F."/>
            <person name="Lindquist E."/>
            <person name="Lyon B.R."/>
            <person name="Martin J."/>
            <person name="Mayer C."/>
            <person name="Parker M."/>
            <person name="Quesneville H."/>
            <person name="Raymond J."/>
            <person name="Uhlig C."/>
            <person name="Valentin K.U."/>
            <person name="Worden A.Z."/>
            <person name="Armbrust E.V."/>
            <person name="Bowler C."/>
            <person name="Green B."/>
            <person name="Moulton V."/>
            <person name="Van Oosterhout C."/>
            <person name="Grigoriev I."/>
        </authorList>
    </citation>
    <scope>NUCLEOTIDE SEQUENCE [LARGE SCALE GENOMIC DNA]</scope>
    <source>
        <strain evidence="2 3">CCMP1102</strain>
    </source>
</reference>
<feature type="domain" description="Protein kinase" evidence="1">
    <location>
        <begin position="1"/>
        <end position="219"/>
    </location>
</feature>
<dbReference type="InterPro" id="IPR011009">
    <property type="entry name" value="Kinase-like_dom_sf"/>
</dbReference>
<dbReference type="SUPFAM" id="SSF56112">
    <property type="entry name" value="Protein kinase-like (PK-like)"/>
    <property type="match status" value="1"/>
</dbReference>
<organism evidence="2 3">
    <name type="scientific">Fragilariopsis cylindrus CCMP1102</name>
    <dbReference type="NCBI Taxonomy" id="635003"/>
    <lineage>
        <taxon>Eukaryota</taxon>
        <taxon>Sar</taxon>
        <taxon>Stramenopiles</taxon>
        <taxon>Ochrophyta</taxon>
        <taxon>Bacillariophyta</taxon>
        <taxon>Bacillariophyceae</taxon>
        <taxon>Bacillariophycidae</taxon>
        <taxon>Bacillariales</taxon>
        <taxon>Bacillariaceae</taxon>
        <taxon>Fragilariopsis</taxon>
    </lineage>
</organism>
<dbReference type="InterPro" id="IPR000719">
    <property type="entry name" value="Prot_kinase_dom"/>
</dbReference>
<dbReference type="GO" id="GO:0004674">
    <property type="term" value="F:protein serine/threonine kinase activity"/>
    <property type="evidence" value="ECO:0007669"/>
    <property type="project" value="TreeGrafter"/>
</dbReference>
<keyword evidence="3" id="KW-1185">Reference proteome</keyword>
<dbReference type="InterPro" id="IPR051681">
    <property type="entry name" value="Ser/Thr_Kinases-Pseudokinases"/>
</dbReference>
<accession>A0A1E7FGD9</accession>
<dbReference type="PANTHER" id="PTHR44329">
    <property type="entry name" value="SERINE/THREONINE-PROTEIN KINASE TNNI3K-RELATED"/>
    <property type="match status" value="1"/>
</dbReference>
<proteinExistence type="predicted"/>
<dbReference type="AlphaFoldDB" id="A0A1E7FGD9"/>
<dbReference type="PANTHER" id="PTHR44329:SF214">
    <property type="entry name" value="PROTEIN KINASE DOMAIN-CONTAINING PROTEIN"/>
    <property type="match status" value="1"/>
</dbReference>
<dbReference type="Gene3D" id="1.10.510.10">
    <property type="entry name" value="Transferase(Phosphotransferase) domain 1"/>
    <property type="match status" value="1"/>
</dbReference>
<dbReference type="Proteomes" id="UP000095751">
    <property type="component" value="Unassembled WGS sequence"/>
</dbReference>
<dbReference type="GO" id="GO:0005524">
    <property type="term" value="F:ATP binding"/>
    <property type="evidence" value="ECO:0007669"/>
    <property type="project" value="InterPro"/>
</dbReference>
<evidence type="ECO:0000313" key="3">
    <source>
        <dbReference type="Proteomes" id="UP000095751"/>
    </source>
</evidence>
<gene>
    <name evidence="2" type="ORF">FRACYDRAFT_183946</name>
</gene>
<dbReference type="OrthoDB" id="48004at2759"/>
<dbReference type="PROSITE" id="PS50011">
    <property type="entry name" value="PROTEIN_KINASE_DOM"/>
    <property type="match status" value="1"/>
</dbReference>
<dbReference type="KEGG" id="fcy:FRACYDRAFT_183946"/>
<keyword evidence="2" id="KW-0808">Transferase</keyword>
<keyword evidence="2" id="KW-0418">Kinase</keyword>
<feature type="non-terminal residue" evidence="2">
    <location>
        <position position="219"/>
    </location>
</feature>
<protein>
    <submittedName>
        <fullName evidence="2">Kinase-like protein</fullName>
    </submittedName>
</protein>
<dbReference type="EMBL" id="KV784357">
    <property type="protein sequence ID" value="OEU17240.1"/>
    <property type="molecule type" value="Genomic_DNA"/>
</dbReference>
<evidence type="ECO:0000313" key="2">
    <source>
        <dbReference type="EMBL" id="OEU17240.1"/>
    </source>
</evidence>
<dbReference type="SMART" id="SM00220">
    <property type="entry name" value="S_TKc"/>
    <property type="match status" value="1"/>
</dbReference>
<evidence type="ECO:0000259" key="1">
    <source>
        <dbReference type="PROSITE" id="PS50011"/>
    </source>
</evidence>
<name>A0A1E7FGD9_9STRA</name>
<dbReference type="InParanoid" id="A0A1E7FGD9"/>
<dbReference type="Pfam" id="PF00069">
    <property type="entry name" value="Pkinase"/>
    <property type="match status" value="1"/>
</dbReference>